<name>A0AA44CKC9_YERMO</name>
<dbReference type="RefSeq" id="WP_167311678.1">
    <property type="nucleotide sequence ID" value="NZ_CAWPGR010000045.1"/>
</dbReference>
<dbReference type="Proteomes" id="UP000712947">
    <property type="component" value="Unassembled WGS sequence"/>
</dbReference>
<proteinExistence type="predicted"/>
<comment type="caution">
    <text evidence="1">The sequence shown here is derived from an EMBL/GenBank/DDBJ whole genome shotgun (WGS) entry which is preliminary data.</text>
</comment>
<accession>A0AA44CKC9</accession>
<evidence type="ECO:0000313" key="1">
    <source>
        <dbReference type="EMBL" id="NIL22278.1"/>
    </source>
</evidence>
<gene>
    <name evidence="1" type="ORF">HB991_07080</name>
</gene>
<evidence type="ECO:0000313" key="2">
    <source>
        <dbReference type="Proteomes" id="UP000712947"/>
    </source>
</evidence>
<dbReference type="AlphaFoldDB" id="A0AA44CKC9"/>
<sequence length="303" mass="36026">MVKIIPCMYEKRLSLMVLYLVGKSAHLSENELDILISKVMNGDSVEGNLLNLVNDKGGLTNNFPEKKLEFFKIQAKDTLIPEGELAWFNNPRALSYVFDMLHFEYRMLYNKEVNFFDVVLPVGVFKENEDRIIHEAALRLIDRLCAASNKQHIQLLLNERKQVWERIQSKFKNPFWFPSDRYSSHYDSDYRWLLSYFEKIKITEKSVDIYKKNLPHLVIFSLFDRWVSKHTDSEVELFIIKLKKAWGQKKFRDGVKDKKVLNTYIGKESKKQLDYLVRKNKRKINEELEVLIHDAYMKAIIKY</sequence>
<reference evidence="1" key="1">
    <citation type="submission" date="2020-03" db="EMBL/GenBank/DDBJ databases">
        <authorList>
            <person name="Kislichkina A."/>
            <person name="Dentovskaya S."/>
            <person name="Shaikhutdinov R."/>
            <person name="Ivanov S."/>
            <person name="Sizova A."/>
            <person name="Solomentsev V."/>
            <person name="Bogun A."/>
        </authorList>
    </citation>
    <scope>NUCLEOTIDE SEQUENCE</scope>
    <source>
        <strain evidence="1">SCPM-O-B-7610</strain>
    </source>
</reference>
<protein>
    <submittedName>
        <fullName evidence="1">Uncharacterized protein</fullName>
    </submittedName>
</protein>
<organism evidence="1 2">
    <name type="scientific">Yersinia mollaretii</name>
    <dbReference type="NCBI Taxonomy" id="33060"/>
    <lineage>
        <taxon>Bacteria</taxon>
        <taxon>Pseudomonadati</taxon>
        <taxon>Pseudomonadota</taxon>
        <taxon>Gammaproteobacteria</taxon>
        <taxon>Enterobacterales</taxon>
        <taxon>Yersiniaceae</taxon>
        <taxon>Yersinia</taxon>
    </lineage>
</organism>
<dbReference type="EMBL" id="JAASAI010000005">
    <property type="protein sequence ID" value="NIL22278.1"/>
    <property type="molecule type" value="Genomic_DNA"/>
</dbReference>